<dbReference type="PANTHER" id="PTHR13318">
    <property type="entry name" value="PARTNER OF PAIRED, ISOFORM B-RELATED"/>
    <property type="match status" value="1"/>
</dbReference>
<dbReference type="FunFam" id="3.80.10.10:FF:000523">
    <property type="entry name" value="F-box/LRR-repeat protein 7"/>
    <property type="match status" value="1"/>
</dbReference>
<dbReference type="FunFam" id="3.80.10.10:FF:000068">
    <property type="entry name" value="F-box/LRR-repeat protein 7 isoform X2"/>
    <property type="match status" value="1"/>
</dbReference>
<evidence type="ECO:0000313" key="2">
    <source>
        <dbReference type="EMBL" id="KAK5639472.1"/>
    </source>
</evidence>
<protein>
    <recommendedName>
        <fullName evidence="1">F-box domain-containing protein</fullName>
    </recommendedName>
</protein>
<dbReference type="InterPro" id="IPR006553">
    <property type="entry name" value="Leu-rich_rpt_Cys-con_subtyp"/>
</dbReference>
<accession>A0AAN7ZDY2</accession>
<dbReference type="Gene3D" id="1.20.1280.50">
    <property type="match status" value="1"/>
</dbReference>
<organism evidence="2 3">
    <name type="scientific">Pyrocoelia pectoralis</name>
    <dbReference type="NCBI Taxonomy" id="417401"/>
    <lineage>
        <taxon>Eukaryota</taxon>
        <taxon>Metazoa</taxon>
        <taxon>Ecdysozoa</taxon>
        <taxon>Arthropoda</taxon>
        <taxon>Hexapoda</taxon>
        <taxon>Insecta</taxon>
        <taxon>Pterygota</taxon>
        <taxon>Neoptera</taxon>
        <taxon>Endopterygota</taxon>
        <taxon>Coleoptera</taxon>
        <taxon>Polyphaga</taxon>
        <taxon>Elateriformia</taxon>
        <taxon>Elateroidea</taxon>
        <taxon>Lampyridae</taxon>
        <taxon>Lampyrinae</taxon>
        <taxon>Pyrocoelia</taxon>
    </lineage>
</organism>
<dbReference type="Gene3D" id="3.80.10.10">
    <property type="entry name" value="Ribonuclease Inhibitor"/>
    <property type="match status" value="2"/>
</dbReference>
<dbReference type="InterPro" id="IPR057207">
    <property type="entry name" value="FBXL15_LRR"/>
</dbReference>
<dbReference type="GO" id="GO:0031146">
    <property type="term" value="P:SCF-dependent proteasomal ubiquitin-dependent protein catabolic process"/>
    <property type="evidence" value="ECO:0007669"/>
    <property type="project" value="TreeGrafter"/>
</dbReference>
<evidence type="ECO:0000259" key="1">
    <source>
        <dbReference type="PROSITE" id="PS50181"/>
    </source>
</evidence>
<keyword evidence="3" id="KW-1185">Reference proteome</keyword>
<dbReference type="Pfam" id="PF25372">
    <property type="entry name" value="DUF7885"/>
    <property type="match status" value="1"/>
</dbReference>
<reference evidence="2 3" key="1">
    <citation type="journal article" date="2024" name="Insects">
        <title>An Improved Chromosome-Level Genome Assembly of the Firefly Pyrocoelia pectoralis.</title>
        <authorList>
            <person name="Fu X."/>
            <person name="Meyer-Rochow V.B."/>
            <person name="Ballantyne L."/>
            <person name="Zhu X."/>
        </authorList>
    </citation>
    <scope>NUCLEOTIDE SEQUENCE [LARGE SCALE GENOMIC DNA]</scope>
    <source>
        <strain evidence="2">XCY_ONT2</strain>
    </source>
</reference>
<name>A0AAN7ZDY2_9COLE</name>
<sequence>MSHPPGLLERLSPRPVICPLIHLGHNSSPPCDQESHSTSHSHNVEYVYDYHSQYMSMYNTNTPEKRKNHLSLENDYLAKESSECEYLQTQIYQKHAYLNNAGDQNSNSGENLRHSALVNSFQKHNSLDLSSLSFDQSYWEHENYNKQEMNPSNSSPEYFRSQTHQDNESNYLLDNFAKLGKSSPSLDQGYHTLVSPSPGPITPSLWSEGNVYRGKKFQTKNNSFDRLPDKLVIRIFSFLPSLDLSVCARVCRRFEILSWTPSLWRTITLQGETISGDRAIRGVLRQLCGQGRTGACPSVERVHLTDGTKLTDRGLMLLARRCPELTHLQIQGSTTVSNNALFEIATRCHNLQHLDVTGCTQISCLSVIPGPEPPRRLQLQYLDLTDCPALQDCGLRVIVRNCPQLAYLYLRRCVQITDAGLKFVPSFCSGLRELSVSDCSNITDFGLYELAKLGATLRYLSVAKCDQVSDAGLKVVAKRCYKLRYLNVRGCEAVSDDAITVLARSCTRLRALDIGKCDVSDAGLRALAESCPNLKKLSLRNCDLVTDRGVQCIAYYCRGLQQLNIQDCQISLEGYRAVKKYCKRCVIEHTNPGFF</sequence>
<dbReference type="InterPro" id="IPR032675">
    <property type="entry name" value="LRR_dom_sf"/>
</dbReference>
<proteinExistence type="predicted"/>
<dbReference type="Proteomes" id="UP001329430">
    <property type="component" value="Chromosome 9"/>
</dbReference>
<evidence type="ECO:0000313" key="3">
    <source>
        <dbReference type="Proteomes" id="UP001329430"/>
    </source>
</evidence>
<dbReference type="InterPro" id="IPR001810">
    <property type="entry name" value="F-box_dom"/>
</dbReference>
<dbReference type="PROSITE" id="PS50181">
    <property type="entry name" value="FBOX"/>
    <property type="match status" value="1"/>
</dbReference>
<dbReference type="EMBL" id="JAVRBK010000009">
    <property type="protein sequence ID" value="KAK5639472.1"/>
    <property type="molecule type" value="Genomic_DNA"/>
</dbReference>
<feature type="domain" description="F-box" evidence="1">
    <location>
        <begin position="221"/>
        <end position="267"/>
    </location>
</feature>
<dbReference type="SUPFAM" id="SSF52047">
    <property type="entry name" value="RNI-like"/>
    <property type="match status" value="1"/>
</dbReference>
<comment type="caution">
    <text evidence="2">The sequence shown here is derived from an EMBL/GenBank/DDBJ whole genome shotgun (WGS) entry which is preliminary data.</text>
</comment>
<dbReference type="AlphaFoldDB" id="A0AAN7ZDY2"/>
<gene>
    <name evidence="2" type="ORF">RI129_011964</name>
</gene>
<dbReference type="SMART" id="SM00367">
    <property type="entry name" value="LRR_CC"/>
    <property type="match status" value="11"/>
</dbReference>
<dbReference type="SMART" id="SM00256">
    <property type="entry name" value="FBOX"/>
    <property type="match status" value="1"/>
</dbReference>
<dbReference type="Pfam" id="PF12937">
    <property type="entry name" value="F-box-like"/>
    <property type="match status" value="1"/>
</dbReference>
<dbReference type="PANTHER" id="PTHR13318:SF50">
    <property type="entry name" value="F-BOX_LRR-REPEAT PROTEIN 7"/>
    <property type="match status" value="1"/>
</dbReference>
<dbReference type="FunFam" id="1.20.1280.50:FF:000018">
    <property type="entry name" value="F-box/LRR-repeat protein 7 isoform X2"/>
    <property type="match status" value="1"/>
</dbReference>
<dbReference type="GO" id="GO:0019005">
    <property type="term" value="C:SCF ubiquitin ligase complex"/>
    <property type="evidence" value="ECO:0007669"/>
    <property type="project" value="TreeGrafter"/>
</dbReference>